<dbReference type="Proteomes" id="UP000663981">
    <property type="component" value="Unassembled WGS sequence"/>
</dbReference>
<comment type="caution">
    <text evidence="1">The sequence shown here is derived from an EMBL/GenBank/DDBJ whole genome shotgun (WGS) entry which is preliminary data.</text>
</comment>
<dbReference type="PANTHER" id="PTHR47473">
    <property type="entry name" value="BTA1P"/>
    <property type="match status" value="1"/>
</dbReference>
<accession>A0ABS3N4R1</accession>
<gene>
    <name evidence="1" type="ORF">I7822_15385</name>
</gene>
<evidence type="ECO:0000313" key="1">
    <source>
        <dbReference type="EMBL" id="MBO1513039.1"/>
    </source>
</evidence>
<dbReference type="RefSeq" id="WP_207979720.1">
    <property type="nucleotide sequence ID" value="NZ_JAGDEL010000011.1"/>
</dbReference>
<dbReference type="EMBL" id="JAGDEL010000011">
    <property type="protein sequence ID" value="MBO1513039.1"/>
    <property type="molecule type" value="Genomic_DNA"/>
</dbReference>
<dbReference type="Pfam" id="PF11899">
    <property type="entry name" value="DUF3419"/>
    <property type="match status" value="1"/>
</dbReference>
<organism evidence="1 2">
    <name type="scientific">Metabacillus bambusae</name>
    <dbReference type="NCBI Taxonomy" id="2795218"/>
    <lineage>
        <taxon>Bacteria</taxon>
        <taxon>Bacillati</taxon>
        <taxon>Bacillota</taxon>
        <taxon>Bacilli</taxon>
        <taxon>Bacillales</taxon>
        <taxon>Bacillaceae</taxon>
        <taxon>Metabacillus</taxon>
    </lineage>
</organism>
<reference evidence="1 2" key="1">
    <citation type="submission" date="2021-03" db="EMBL/GenBank/DDBJ databases">
        <title>Whole genome sequence of Metabacillus bambusae BG109.</title>
        <authorList>
            <person name="Jeong J.W."/>
        </authorList>
    </citation>
    <scope>NUCLEOTIDE SEQUENCE [LARGE SCALE GENOMIC DNA]</scope>
    <source>
        <strain evidence="1 2">BG109</strain>
    </source>
</reference>
<evidence type="ECO:0000313" key="2">
    <source>
        <dbReference type="Proteomes" id="UP000663981"/>
    </source>
</evidence>
<protein>
    <submittedName>
        <fullName evidence="1">DUF3419 family protein</fullName>
    </submittedName>
</protein>
<dbReference type="InterPro" id="IPR021829">
    <property type="entry name" value="DUF3419"/>
</dbReference>
<dbReference type="PANTHER" id="PTHR47473:SF1">
    <property type="entry name" value="METHYLTRANSFERASE DOMAIN-CONTAINING PROTEIN"/>
    <property type="match status" value="1"/>
</dbReference>
<sequence length="388" mass="45677">MSIQTNHSLKPDQITWTEEKMENSIYRDQWLLYTTSDEDSESELKALQIKPSDTVVSITGSGCRSLSLLVDGPKKLISVDANPNQNFLLELKIAAIKELDHDECLSFLGIKQSGVSRKEVFHTLQHHLSPPAQKFWQTHLSKIQEGIIFLGKHEMFYKKYLGSLIFRVKRPQFEKLLECESIEEQRKFYDEKWNTPFWRWLVRTCSKKKFFEIFLGDPSYFNQVEDGFSIGDYMLSRFDQSFKEHLVRDNHFMTFLFCSKYMNEEALPVYIQKKHYQTIKRNLDCVEIVTDRIDQFLAQCPNGVLDKFSLSDISGWIPKEEFEKILFHVERTMRNNGIVCFRNFLAKRDIPVSEFPSLSIQNEMMERLNKEDCAFAFTFQVAKKEVVK</sequence>
<name>A0ABS3N4R1_9BACI</name>
<keyword evidence="2" id="KW-1185">Reference proteome</keyword>
<proteinExistence type="predicted"/>